<protein>
    <submittedName>
        <fullName evidence="2">Uncharacterized protein</fullName>
    </submittedName>
</protein>
<keyword evidence="3" id="KW-1185">Reference proteome</keyword>
<feature type="compositionally biased region" description="Basic and acidic residues" evidence="1">
    <location>
        <begin position="25"/>
        <end position="34"/>
    </location>
</feature>
<evidence type="ECO:0000256" key="1">
    <source>
        <dbReference type="SAM" id="MobiDB-lite"/>
    </source>
</evidence>
<name>A0AAE1TMM2_9EUCA</name>
<sequence>MIPSKRSRCAVPAVAQVDMYRSVRPQDREAKVRMAQEPLHPGGAHRRGRRPPYYQRGRGASSSGEDHD</sequence>
<evidence type="ECO:0000313" key="2">
    <source>
        <dbReference type="EMBL" id="KAK4288875.1"/>
    </source>
</evidence>
<dbReference type="EMBL" id="JAWZYT010006091">
    <property type="protein sequence ID" value="KAK4288875.1"/>
    <property type="molecule type" value="Genomic_DNA"/>
</dbReference>
<evidence type="ECO:0000313" key="3">
    <source>
        <dbReference type="Proteomes" id="UP001292094"/>
    </source>
</evidence>
<dbReference type="Proteomes" id="UP001292094">
    <property type="component" value="Unassembled WGS sequence"/>
</dbReference>
<accession>A0AAE1TMM2</accession>
<dbReference type="AlphaFoldDB" id="A0AAE1TMM2"/>
<reference evidence="2" key="1">
    <citation type="submission" date="2023-11" db="EMBL/GenBank/DDBJ databases">
        <title>Genome assemblies of two species of porcelain crab, Petrolisthes cinctipes and Petrolisthes manimaculis (Anomura: Porcellanidae).</title>
        <authorList>
            <person name="Angst P."/>
        </authorList>
    </citation>
    <scope>NUCLEOTIDE SEQUENCE</scope>
    <source>
        <strain evidence="2">PB745_02</strain>
        <tissue evidence="2">Gill</tissue>
    </source>
</reference>
<gene>
    <name evidence="2" type="ORF">Pmani_038127</name>
</gene>
<organism evidence="2 3">
    <name type="scientific">Petrolisthes manimaculis</name>
    <dbReference type="NCBI Taxonomy" id="1843537"/>
    <lineage>
        <taxon>Eukaryota</taxon>
        <taxon>Metazoa</taxon>
        <taxon>Ecdysozoa</taxon>
        <taxon>Arthropoda</taxon>
        <taxon>Crustacea</taxon>
        <taxon>Multicrustacea</taxon>
        <taxon>Malacostraca</taxon>
        <taxon>Eumalacostraca</taxon>
        <taxon>Eucarida</taxon>
        <taxon>Decapoda</taxon>
        <taxon>Pleocyemata</taxon>
        <taxon>Anomura</taxon>
        <taxon>Galatheoidea</taxon>
        <taxon>Porcellanidae</taxon>
        <taxon>Petrolisthes</taxon>
    </lineage>
</organism>
<feature type="region of interest" description="Disordered" evidence="1">
    <location>
        <begin position="25"/>
        <end position="68"/>
    </location>
</feature>
<proteinExistence type="predicted"/>
<comment type="caution">
    <text evidence="2">The sequence shown here is derived from an EMBL/GenBank/DDBJ whole genome shotgun (WGS) entry which is preliminary data.</text>
</comment>